<feature type="compositionally biased region" description="Low complexity" evidence="1">
    <location>
        <begin position="364"/>
        <end position="376"/>
    </location>
</feature>
<organism evidence="2 3">
    <name type="scientific">Oryza meyeriana var. granulata</name>
    <dbReference type="NCBI Taxonomy" id="110450"/>
    <lineage>
        <taxon>Eukaryota</taxon>
        <taxon>Viridiplantae</taxon>
        <taxon>Streptophyta</taxon>
        <taxon>Embryophyta</taxon>
        <taxon>Tracheophyta</taxon>
        <taxon>Spermatophyta</taxon>
        <taxon>Magnoliopsida</taxon>
        <taxon>Liliopsida</taxon>
        <taxon>Poales</taxon>
        <taxon>Poaceae</taxon>
        <taxon>BOP clade</taxon>
        <taxon>Oryzoideae</taxon>
        <taxon>Oryzeae</taxon>
        <taxon>Oryzinae</taxon>
        <taxon>Oryza</taxon>
        <taxon>Oryza meyeriana</taxon>
    </lineage>
</organism>
<accession>A0A6G1EEE3</accession>
<name>A0A6G1EEE3_9ORYZ</name>
<feature type="region of interest" description="Disordered" evidence="1">
    <location>
        <begin position="354"/>
        <end position="376"/>
    </location>
</feature>
<reference evidence="2 3" key="1">
    <citation type="submission" date="2019-11" db="EMBL/GenBank/DDBJ databases">
        <title>Whole genome sequence of Oryza granulata.</title>
        <authorList>
            <person name="Li W."/>
        </authorList>
    </citation>
    <scope>NUCLEOTIDE SEQUENCE [LARGE SCALE GENOMIC DNA]</scope>
    <source>
        <strain evidence="3">cv. Menghai</strain>
        <tissue evidence="2">Leaf</tissue>
    </source>
</reference>
<keyword evidence="3" id="KW-1185">Reference proteome</keyword>
<dbReference type="PANTHER" id="PTHR33448:SF10">
    <property type="entry name" value="PROTAMINE P1 FAMILY PROTEIN"/>
    <property type="match status" value="1"/>
</dbReference>
<feature type="compositionally biased region" description="Acidic residues" evidence="1">
    <location>
        <begin position="193"/>
        <end position="204"/>
    </location>
</feature>
<feature type="compositionally biased region" description="Acidic residues" evidence="1">
    <location>
        <begin position="289"/>
        <end position="309"/>
    </location>
</feature>
<dbReference type="PANTHER" id="PTHR33448">
    <property type="entry name" value="CHLOROPLAST PROTEIN HCF243-RELATED"/>
    <property type="match status" value="1"/>
</dbReference>
<feature type="region of interest" description="Disordered" evidence="1">
    <location>
        <begin position="146"/>
        <end position="318"/>
    </location>
</feature>
<sequence length="376" mass="39890">MKPPAASPGRAEKQLPAPPGLARLLLSKSRRGGRSRRAPATSPMFVSRGRGAGRAAAADGEPSSPKVTCIGQVRMRKGKKGKKAAAATKTAAPEKARGYCRCLKKAFLCGGLFDFDRRRRPKAPSPEVVERSRRSPWVFSSRDVAVAAAPKQPDPSVDYAEEDEEMEASARVFGSLEGDEAEEVGINGGGGDKEEDEEEEEEAELVSSATTTPPKNALLLMRCRSAPQNRSSPLTSRFPVAAPSPTKDAPAAEITTASRASPSPRKAQKAAAMEAQHEERQEEMVAVQEQDEAREEDDDDEDYDEEEEDMRCSSARPLVLPRCKSEPATTAAAKMAGGAAAAEATTAGCFWANGGSSGRRRHAPPAAAAPVALTGH</sequence>
<evidence type="ECO:0000313" key="2">
    <source>
        <dbReference type="EMBL" id="KAF0923051.1"/>
    </source>
</evidence>
<feature type="compositionally biased region" description="Basic residues" evidence="1">
    <location>
        <begin position="28"/>
        <end position="37"/>
    </location>
</feature>
<dbReference type="AlphaFoldDB" id="A0A6G1EEE3"/>
<proteinExistence type="predicted"/>
<evidence type="ECO:0000256" key="1">
    <source>
        <dbReference type="SAM" id="MobiDB-lite"/>
    </source>
</evidence>
<dbReference type="EMBL" id="SPHZ02000003">
    <property type="protein sequence ID" value="KAF0923051.1"/>
    <property type="molecule type" value="Genomic_DNA"/>
</dbReference>
<dbReference type="Proteomes" id="UP000479710">
    <property type="component" value="Unassembled WGS sequence"/>
</dbReference>
<protein>
    <submittedName>
        <fullName evidence="2">Uncharacterized protein</fullName>
    </submittedName>
</protein>
<dbReference type="OrthoDB" id="785861at2759"/>
<gene>
    <name evidence="2" type="ORF">E2562_003285</name>
</gene>
<feature type="region of interest" description="Disordered" evidence="1">
    <location>
        <begin position="1"/>
        <end position="67"/>
    </location>
</feature>
<evidence type="ECO:0000313" key="3">
    <source>
        <dbReference type="Proteomes" id="UP000479710"/>
    </source>
</evidence>
<comment type="caution">
    <text evidence="2">The sequence shown here is derived from an EMBL/GenBank/DDBJ whole genome shotgun (WGS) entry which is preliminary data.</text>
</comment>
<feature type="compositionally biased region" description="Polar residues" evidence="1">
    <location>
        <begin position="226"/>
        <end position="235"/>
    </location>
</feature>